<accession>A0A9P0E5E1</accession>
<proteinExistence type="predicted"/>
<name>A0A9P0E5E1_NEZVI</name>
<gene>
    <name evidence="1" type="ORF">NEZAVI_LOCUS2253</name>
</gene>
<protein>
    <submittedName>
        <fullName evidence="1">Uncharacterized protein</fullName>
    </submittedName>
</protein>
<dbReference type="Proteomes" id="UP001152798">
    <property type="component" value="Chromosome 1"/>
</dbReference>
<evidence type="ECO:0000313" key="2">
    <source>
        <dbReference type="Proteomes" id="UP001152798"/>
    </source>
</evidence>
<sequence length="64" mass="7115">MTSILYESVFPSSAIFYSPKKFCLATGRSLQSFFEESSFCRSYSFVCLFLGSSVLVLSDLISCS</sequence>
<reference evidence="1" key="1">
    <citation type="submission" date="2022-01" db="EMBL/GenBank/DDBJ databases">
        <authorList>
            <person name="King R."/>
        </authorList>
    </citation>
    <scope>NUCLEOTIDE SEQUENCE</scope>
</reference>
<evidence type="ECO:0000313" key="1">
    <source>
        <dbReference type="EMBL" id="CAH1391190.1"/>
    </source>
</evidence>
<dbReference type="EMBL" id="OV725077">
    <property type="protein sequence ID" value="CAH1391190.1"/>
    <property type="molecule type" value="Genomic_DNA"/>
</dbReference>
<organism evidence="1 2">
    <name type="scientific">Nezara viridula</name>
    <name type="common">Southern green stink bug</name>
    <name type="synonym">Cimex viridulus</name>
    <dbReference type="NCBI Taxonomy" id="85310"/>
    <lineage>
        <taxon>Eukaryota</taxon>
        <taxon>Metazoa</taxon>
        <taxon>Ecdysozoa</taxon>
        <taxon>Arthropoda</taxon>
        <taxon>Hexapoda</taxon>
        <taxon>Insecta</taxon>
        <taxon>Pterygota</taxon>
        <taxon>Neoptera</taxon>
        <taxon>Paraneoptera</taxon>
        <taxon>Hemiptera</taxon>
        <taxon>Heteroptera</taxon>
        <taxon>Panheteroptera</taxon>
        <taxon>Pentatomomorpha</taxon>
        <taxon>Pentatomoidea</taxon>
        <taxon>Pentatomidae</taxon>
        <taxon>Pentatominae</taxon>
        <taxon>Nezara</taxon>
    </lineage>
</organism>
<keyword evidence="2" id="KW-1185">Reference proteome</keyword>
<dbReference type="AlphaFoldDB" id="A0A9P0E5E1"/>